<organism evidence="1 2">
    <name type="scientific">Vitreoscilla massiliensis</name>
    <dbReference type="NCBI Taxonomy" id="1689272"/>
    <lineage>
        <taxon>Bacteria</taxon>
        <taxon>Pseudomonadati</taxon>
        <taxon>Pseudomonadota</taxon>
        <taxon>Betaproteobacteria</taxon>
        <taxon>Neisseriales</taxon>
        <taxon>Neisseriaceae</taxon>
        <taxon>Vitreoscilla</taxon>
    </lineage>
</organism>
<keyword evidence="2" id="KW-1185">Reference proteome</keyword>
<sequence length="99" mass="11068">MSAHQYRISVEKIEASATRHVMTFAASNHDDIEKVLQHLQRKLPVSKAEQQAFAVGLKLFSEVVLKHRNEAPFDELFGIIGSLMRTVKQLPDVAPTAAE</sequence>
<dbReference type="Pfam" id="PF12977">
    <property type="entry name" value="DUF3861"/>
    <property type="match status" value="1"/>
</dbReference>
<dbReference type="RefSeq" id="WP_058305326.1">
    <property type="nucleotide sequence ID" value="NZ_CABKVG010000006.1"/>
</dbReference>
<evidence type="ECO:0000313" key="2">
    <source>
        <dbReference type="Proteomes" id="UP000832011"/>
    </source>
</evidence>
<accession>A0ABY4E559</accession>
<evidence type="ECO:0000313" key="1">
    <source>
        <dbReference type="EMBL" id="UOO90894.1"/>
    </source>
</evidence>
<gene>
    <name evidence="1" type="ORF">LVJ82_08010</name>
</gene>
<reference evidence="1 2" key="1">
    <citation type="journal article" date="2022" name="Res Sq">
        <title>Evolution of multicellular longitudinally dividing oral cavity symbionts (Neisseriaceae).</title>
        <authorList>
            <person name="Nyongesa S."/>
            <person name="Weber P."/>
            <person name="Bernet E."/>
            <person name="Pullido F."/>
            <person name="Nieckarz M."/>
            <person name="Delaby M."/>
            <person name="Nieves C."/>
            <person name="Viehboeck T."/>
            <person name="Krause N."/>
            <person name="Rivera-Millot A."/>
            <person name="Nakamura A."/>
            <person name="Vischer N."/>
            <person name="VanNieuwenhze M."/>
            <person name="Brun Y."/>
            <person name="Cava F."/>
            <person name="Bulgheresi S."/>
            <person name="Veyrier F."/>
        </authorList>
    </citation>
    <scope>NUCLEOTIDE SEQUENCE [LARGE SCALE GENOMIC DNA]</scope>
    <source>
        <strain evidence="1 2">SN4</strain>
    </source>
</reference>
<proteinExistence type="predicted"/>
<protein>
    <submittedName>
        <fullName evidence="1">DUF3861 domain-containing protein</fullName>
    </submittedName>
</protein>
<name>A0ABY4E559_9NEIS</name>
<dbReference type="InterPro" id="IPR038194">
    <property type="entry name" value="DUF3861_sf"/>
</dbReference>
<dbReference type="Proteomes" id="UP000832011">
    <property type="component" value="Chromosome"/>
</dbReference>
<dbReference type="Gene3D" id="3.10.20.850">
    <property type="entry name" value="Protein of unknown function DUF3861"/>
    <property type="match status" value="1"/>
</dbReference>
<dbReference type="EMBL" id="CP091511">
    <property type="protein sequence ID" value="UOO90894.1"/>
    <property type="molecule type" value="Genomic_DNA"/>
</dbReference>
<dbReference type="InterPro" id="IPR024476">
    <property type="entry name" value="DUF3861"/>
</dbReference>